<dbReference type="SUPFAM" id="SSF55729">
    <property type="entry name" value="Acyl-CoA N-acyltransferases (Nat)"/>
    <property type="match status" value="1"/>
</dbReference>
<dbReference type="InterPro" id="IPR016181">
    <property type="entry name" value="Acyl_CoA_acyltransferase"/>
</dbReference>
<evidence type="ECO:0000313" key="1">
    <source>
        <dbReference type="EMBL" id="BBD91712.1"/>
    </source>
</evidence>
<dbReference type="Proteomes" id="UP000274772">
    <property type="component" value="Chromosome"/>
</dbReference>
<evidence type="ECO:0000313" key="2">
    <source>
        <dbReference type="Proteomes" id="UP000274772"/>
    </source>
</evidence>
<gene>
    <name evidence="1" type="ORF">JMUB590_0602</name>
</gene>
<protein>
    <submittedName>
        <fullName evidence="1">Acetyltransferase</fullName>
    </submittedName>
</protein>
<dbReference type="Gene3D" id="3.40.630.30">
    <property type="match status" value="1"/>
</dbReference>
<accession>A0ABM7FT27</accession>
<dbReference type="EMBL" id="AP018586">
    <property type="protein sequence ID" value="BBD91712.1"/>
    <property type="molecule type" value="Genomic_DNA"/>
</dbReference>
<keyword evidence="2" id="KW-1185">Reference proteome</keyword>
<reference evidence="1 2" key="1">
    <citation type="submission" date="2018-05" db="EMBL/GenBank/DDBJ databases">
        <title>Complete genome sequencing of three human clinical isolates of Staphylococcus caprae reveals virulence factors similar to those of S. epidermidis and S. capitis.</title>
        <authorList>
            <person name="Watanabe S."/>
            <person name="Cui L."/>
        </authorList>
    </citation>
    <scope>NUCLEOTIDE SEQUENCE [LARGE SCALE GENOMIC DNA]</scope>
    <source>
        <strain evidence="1 2">JMUB590</strain>
    </source>
</reference>
<name>A0ABM7FT27_9STAP</name>
<proteinExistence type="predicted"/>
<sequence length="87" mass="10383">MNERIREVKIDEVTILQDIAKRTFYNTFKSSYSDEDFNKFFDDAYHLDKLENELQNKASFHYFYEVGEQVVGYLKLNINDAQTEKNG</sequence>
<organism evidence="1 2">
    <name type="scientific">Staphylococcus caprae</name>
    <dbReference type="NCBI Taxonomy" id="29380"/>
    <lineage>
        <taxon>Bacteria</taxon>
        <taxon>Bacillati</taxon>
        <taxon>Bacillota</taxon>
        <taxon>Bacilli</taxon>
        <taxon>Bacillales</taxon>
        <taxon>Staphylococcaceae</taxon>
        <taxon>Staphylococcus</taxon>
    </lineage>
</organism>